<name>A0A291QQ68_9BACT</name>
<evidence type="ECO:0000313" key="3">
    <source>
        <dbReference type="Proteomes" id="UP000220133"/>
    </source>
</evidence>
<feature type="signal peptide" evidence="1">
    <location>
        <begin position="1"/>
        <end position="23"/>
    </location>
</feature>
<dbReference type="AlphaFoldDB" id="A0A291QQ68"/>
<feature type="chain" id="PRO_5012877796" description="Outer membrane protein beta-barrel domain-containing protein" evidence="1">
    <location>
        <begin position="24"/>
        <end position="940"/>
    </location>
</feature>
<sequence>MNCFVTFRLIPIILLLGAIKVNAQNSTTGKLSSIKGIVIDSLHNSSIPSLTVAVYFKASGKIINFGLTNRFGAFTIDKIPRNVPLKILLSHVSFGQVVKELTIDSRLSAVDLKKIYIVPKINELEEFAISMPPPVKMNGDTLEFNADAFELDSNAVIDDLLRRLPGMTIWSDGKITVNGKEIKGLTVNGKPFFGDDMSIALQNLPKLSVKKIQVYEDKANGLSEPETRMNVVLKEDKNKGFFGKMGAGGGTGKHYMLEGTLNAFDGRSQLSIAAAHNNVNMRQDNMEAMLRNMSYKGNGARVEFEPNFGVLGNLLPLNLAARYLHSFNENENLGFYNRMQLDVSSNKNKLLLDKNTFRITSISDEESLLKKENLKSATVNEDHSINGKYEKKKKGKSLLIKPFIHKKYDSRSDINYIELSSSMKGMLSSSSNKYKSQNEYVQGGFNIEYAYDRDAFDLSNYSKIQKWSYSYKLNYTFLAAESKRLIKRVASLNMQGGASMTDYDRNYNEHGNSLFNEVGITVNGIKARNYNWLNSHNIKFDIYANVKWNNEKDDNYVYDILNEDVKVNNFGLTNNRVINSYTASSGLSMNKSWGQSDITGRSSNWNLRLSLNSQWFYWKSLATQPKQNLSMKYLKFTPKAELSHSKSKTSKFNKWFSITFDQYFTYPVLEQLLPLVDSSVIYYQILGNPNLRETLHNDLKINYTLISSRRSNNYDIRMFVGAGISRDALTDSVYIDSVGRSLIYYSNVNSKYGNASIEASKSFKLNENNRLEFTFNTQASLRKLPSYFNGIRLETLNFGTDTKISTLFNYRDMFSVIMANGIVNNFAKVKGQDRFTTSTIVNSLGAAYKFLEGWSIGSTLSLNYTRSSRGSNNQFNIFNMNVSKRFLKKRNLEMKLSGYDLLNQNKGVLNYAKGNYFVNGDVNVLTRYYMLSISYFPRFF</sequence>
<proteinExistence type="predicted"/>
<reference evidence="2 3" key="1">
    <citation type="submission" date="2017-10" db="EMBL/GenBank/DDBJ databases">
        <title>Paenichitinophaga pekingensis gen. nov., sp. nov., isolated from activated sludge.</title>
        <authorList>
            <person name="Jin D."/>
            <person name="Kong X."/>
            <person name="Deng Y."/>
            <person name="Bai Z."/>
        </authorList>
    </citation>
    <scope>NUCLEOTIDE SEQUENCE [LARGE SCALE GENOMIC DNA]</scope>
    <source>
        <strain evidence="2 3">13</strain>
    </source>
</reference>
<accession>A0A291QQ68</accession>
<dbReference type="OrthoDB" id="606930at2"/>
<keyword evidence="1" id="KW-0732">Signal</keyword>
<protein>
    <recommendedName>
        <fullName evidence="4">Outer membrane protein beta-barrel domain-containing protein</fullName>
    </recommendedName>
</protein>
<dbReference type="EMBL" id="CP023777">
    <property type="protein sequence ID" value="ATL46077.1"/>
    <property type="molecule type" value="Genomic_DNA"/>
</dbReference>
<gene>
    <name evidence="2" type="ORF">COR50_02240</name>
</gene>
<keyword evidence="3" id="KW-1185">Reference proteome</keyword>
<dbReference type="Proteomes" id="UP000220133">
    <property type="component" value="Chromosome"/>
</dbReference>
<evidence type="ECO:0000313" key="2">
    <source>
        <dbReference type="EMBL" id="ATL46077.1"/>
    </source>
</evidence>
<dbReference type="KEGG" id="cbae:COR50_02240"/>
<dbReference type="RefSeq" id="WP_098192467.1">
    <property type="nucleotide sequence ID" value="NZ_CP023777.1"/>
</dbReference>
<dbReference type="SUPFAM" id="SSF56935">
    <property type="entry name" value="Porins"/>
    <property type="match status" value="1"/>
</dbReference>
<organism evidence="2 3">
    <name type="scientific">Chitinophaga caeni</name>
    <dbReference type="NCBI Taxonomy" id="2029983"/>
    <lineage>
        <taxon>Bacteria</taxon>
        <taxon>Pseudomonadati</taxon>
        <taxon>Bacteroidota</taxon>
        <taxon>Chitinophagia</taxon>
        <taxon>Chitinophagales</taxon>
        <taxon>Chitinophagaceae</taxon>
        <taxon>Chitinophaga</taxon>
    </lineage>
</organism>
<evidence type="ECO:0000256" key="1">
    <source>
        <dbReference type="SAM" id="SignalP"/>
    </source>
</evidence>
<evidence type="ECO:0008006" key="4">
    <source>
        <dbReference type="Google" id="ProtNLM"/>
    </source>
</evidence>